<dbReference type="KEGG" id="sapo:SAPIO_CDS4256"/>
<keyword evidence="5" id="KW-1185">Reference proteome</keyword>
<reference evidence="4 5" key="1">
    <citation type="journal article" date="2014" name="Genome Announc.">
        <title>Draft genome sequence of the pathogenic fungus Scedosporium apiospermum.</title>
        <authorList>
            <person name="Vandeputte P."/>
            <person name="Ghamrawi S."/>
            <person name="Rechenmann M."/>
            <person name="Iltis A."/>
            <person name="Giraud S."/>
            <person name="Fleury M."/>
            <person name="Thornton C."/>
            <person name="Delhaes L."/>
            <person name="Meyer W."/>
            <person name="Papon N."/>
            <person name="Bouchara J.P."/>
        </authorList>
    </citation>
    <scope>NUCLEOTIDE SEQUENCE [LARGE SCALE GENOMIC DNA]</scope>
    <source>
        <strain evidence="4 5">IHEM 14462</strain>
    </source>
</reference>
<dbReference type="VEuPathDB" id="FungiDB:SAPIO_CDS4256"/>
<keyword evidence="2" id="KW-1133">Transmembrane helix</keyword>
<evidence type="ECO:0000313" key="4">
    <source>
        <dbReference type="EMBL" id="KEZ43653.1"/>
    </source>
</evidence>
<dbReference type="RefSeq" id="XP_016643452.1">
    <property type="nucleotide sequence ID" value="XM_016786850.1"/>
</dbReference>
<comment type="caution">
    <text evidence="4">The sequence shown here is derived from an EMBL/GenBank/DDBJ whole genome shotgun (WGS) entry which is preliminary data.</text>
</comment>
<feature type="compositionally biased region" description="Low complexity" evidence="1">
    <location>
        <begin position="147"/>
        <end position="165"/>
    </location>
</feature>
<feature type="chain" id="PRO_5001775467" description="Protein CAP22" evidence="3">
    <location>
        <begin position="20"/>
        <end position="189"/>
    </location>
</feature>
<feature type="signal peptide" evidence="3">
    <location>
        <begin position="1"/>
        <end position="19"/>
    </location>
</feature>
<organism evidence="4 5">
    <name type="scientific">Pseudallescheria apiosperma</name>
    <name type="common">Scedosporium apiospermum</name>
    <dbReference type="NCBI Taxonomy" id="563466"/>
    <lineage>
        <taxon>Eukaryota</taxon>
        <taxon>Fungi</taxon>
        <taxon>Dikarya</taxon>
        <taxon>Ascomycota</taxon>
        <taxon>Pezizomycotina</taxon>
        <taxon>Sordariomycetes</taxon>
        <taxon>Hypocreomycetidae</taxon>
        <taxon>Microascales</taxon>
        <taxon>Microascaceae</taxon>
        <taxon>Scedosporium</taxon>
    </lineage>
</organism>
<feature type="compositionally biased region" description="Polar residues" evidence="1">
    <location>
        <begin position="132"/>
        <end position="146"/>
    </location>
</feature>
<dbReference type="GeneID" id="27723328"/>
<feature type="region of interest" description="Disordered" evidence="1">
    <location>
        <begin position="132"/>
        <end position="165"/>
    </location>
</feature>
<feature type="transmembrane region" description="Helical" evidence="2">
    <location>
        <begin position="169"/>
        <end position="188"/>
    </location>
</feature>
<accession>A0A084G8J1</accession>
<name>A0A084G8J1_PSEDA</name>
<keyword evidence="2" id="KW-0472">Membrane</keyword>
<gene>
    <name evidence="4" type="ORF">SAPIO_CDS4256</name>
</gene>
<dbReference type="AlphaFoldDB" id="A0A084G8J1"/>
<dbReference type="EMBL" id="JOWA01000091">
    <property type="protein sequence ID" value="KEZ43653.1"/>
    <property type="molecule type" value="Genomic_DNA"/>
</dbReference>
<protein>
    <recommendedName>
        <fullName evidence="6">Protein CAP22</fullName>
    </recommendedName>
</protein>
<proteinExistence type="predicted"/>
<dbReference type="HOGENOM" id="CLU_093536_0_0_1"/>
<dbReference type="OrthoDB" id="4843554at2759"/>
<evidence type="ECO:0000256" key="1">
    <source>
        <dbReference type="SAM" id="MobiDB-lite"/>
    </source>
</evidence>
<evidence type="ECO:0000256" key="2">
    <source>
        <dbReference type="SAM" id="Phobius"/>
    </source>
</evidence>
<sequence length="189" mass="19802">MHLFKALPIFATIASVALADIDLDREDIPTQCTSVCEPLRSLVEQCNVDDDAVGGDRNEDLLEKQCVCTNTSFDVAGVAALCASCMEQNVRDREDLDDIHEIMTACSFQSTSFAPSATTIIEGVTVTATRPTGINQLTTTTGSQPTSASNTNGGNNDDNGNRDNAAGSLAPGMIVSMAGAVVGLVMILQ</sequence>
<evidence type="ECO:0000313" key="5">
    <source>
        <dbReference type="Proteomes" id="UP000028545"/>
    </source>
</evidence>
<evidence type="ECO:0008006" key="6">
    <source>
        <dbReference type="Google" id="ProtNLM"/>
    </source>
</evidence>
<keyword evidence="3" id="KW-0732">Signal</keyword>
<dbReference type="OMA" id="NRCWPAC"/>
<keyword evidence="2" id="KW-0812">Transmembrane</keyword>
<dbReference type="Proteomes" id="UP000028545">
    <property type="component" value="Unassembled WGS sequence"/>
</dbReference>
<evidence type="ECO:0000256" key="3">
    <source>
        <dbReference type="SAM" id="SignalP"/>
    </source>
</evidence>